<dbReference type="EMBL" id="FRDH01000003">
    <property type="protein sequence ID" value="SHN50916.1"/>
    <property type="molecule type" value="Genomic_DNA"/>
</dbReference>
<dbReference type="RefSeq" id="WP_072700841.1">
    <property type="nucleotide sequence ID" value="NZ_FRDH01000003.1"/>
</dbReference>
<gene>
    <name evidence="2" type="ORF">SAMN02745247_00608</name>
</gene>
<accession>A0A1M7RXJ8</accession>
<feature type="coiled-coil region" evidence="1">
    <location>
        <begin position="88"/>
        <end position="115"/>
    </location>
</feature>
<evidence type="ECO:0000313" key="3">
    <source>
        <dbReference type="Proteomes" id="UP000184097"/>
    </source>
</evidence>
<keyword evidence="1" id="KW-0175">Coiled coil</keyword>
<name>A0A1M7RXJ8_9FIRM</name>
<evidence type="ECO:0000256" key="1">
    <source>
        <dbReference type="SAM" id="Coils"/>
    </source>
</evidence>
<reference evidence="2 3" key="1">
    <citation type="submission" date="2016-12" db="EMBL/GenBank/DDBJ databases">
        <authorList>
            <person name="Song W.-J."/>
            <person name="Kurnit D.M."/>
        </authorList>
    </citation>
    <scope>NUCLEOTIDE SEQUENCE [LARGE SCALE GENOMIC DNA]</scope>
    <source>
        <strain evidence="2 3">DSM 14810</strain>
    </source>
</reference>
<dbReference type="AlphaFoldDB" id="A0A1M7RXJ8"/>
<protein>
    <submittedName>
        <fullName evidence="2">Uncharacterized protein</fullName>
    </submittedName>
</protein>
<organism evidence="2 3">
    <name type="scientific">Butyrivibrio hungatei DSM 14810</name>
    <dbReference type="NCBI Taxonomy" id="1121132"/>
    <lineage>
        <taxon>Bacteria</taxon>
        <taxon>Bacillati</taxon>
        <taxon>Bacillota</taxon>
        <taxon>Clostridia</taxon>
        <taxon>Lachnospirales</taxon>
        <taxon>Lachnospiraceae</taxon>
        <taxon>Butyrivibrio</taxon>
    </lineage>
</organism>
<sequence>MSHILAEIYELKQMIVKYEGYIVELEDAYDFIEGKYQNIQNEVYELDLAYDMTSGAEWRGFLEKTGEKMRTDMCGYTAESQEETEQFLADIMIMIENIRELIRELEEKIAYLEAQMCSLQK</sequence>
<dbReference type="Proteomes" id="UP000184097">
    <property type="component" value="Unassembled WGS sequence"/>
</dbReference>
<evidence type="ECO:0000313" key="2">
    <source>
        <dbReference type="EMBL" id="SHN50916.1"/>
    </source>
</evidence>
<proteinExistence type="predicted"/>